<reference evidence="2 3" key="1">
    <citation type="journal article" date="2015" name="Genome Biol. Evol.">
        <title>Comparative Genomics of a Bacterivorous Green Alga Reveals Evolutionary Causalities and Consequences of Phago-Mixotrophic Mode of Nutrition.</title>
        <authorList>
            <person name="Burns J.A."/>
            <person name="Paasch A."/>
            <person name="Narechania A."/>
            <person name="Kim E."/>
        </authorList>
    </citation>
    <scope>NUCLEOTIDE SEQUENCE [LARGE SCALE GENOMIC DNA]</scope>
    <source>
        <strain evidence="2 3">PLY_AMNH</strain>
    </source>
</reference>
<evidence type="ECO:0000313" key="3">
    <source>
        <dbReference type="Proteomes" id="UP001190700"/>
    </source>
</evidence>
<protein>
    <submittedName>
        <fullName evidence="2">Uncharacterized protein</fullName>
    </submittedName>
</protein>
<name>A0AAE0F2Z8_9CHLO</name>
<feature type="region of interest" description="Disordered" evidence="1">
    <location>
        <begin position="50"/>
        <end position="114"/>
    </location>
</feature>
<sequence>MSIEQVAEVAEVVEVGEVVPVTMNGMLLLEGPGASVVEPNASAIETAAEGECDEDVNGVSHLPIDPKFVRDNTPTKRKSTSPVWEHIRRLKGAHGLGDNHMSRQQFDMTTVADE</sequence>
<dbReference type="AlphaFoldDB" id="A0AAE0F2Z8"/>
<dbReference type="Proteomes" id="UP001190700">
    <property type="component" value="Unassembled WGS sequence"/>
</dbReference>
<keyword evidence="3" id="KW-1185">Reference proteome</keyword>
<comment type="caution">
    <text evidence="2">The sequence shown here is derived from an EMBL/GenBank/DDBJ whole genome shotgun (WGS) entry which is preliminary data.</text>
</comment>
<proteinExistence type="predicted"/>
<accession>A0AAE0F2Z8</accession>
<organism evidence="2 3">
    <name type="scientific">Cymbomonas tetramitiformis</name>
    <dbReference type="NCBI Taxonomy" id="36881"/>
    <lineage>
        <taxon>Eukaryota</taxon>
        <taxon>Viridiplantae</taxon>
        <taxon>Chlorophyta</taxon>
        <taxon>Pyramimonadophyceae</taxon>
        <taxon>Pyramimonadales</taxon>
        <taxon>Pyramimonadaceae</taxon>
        <taxon>Cymbomonas</taxon>
    </lineage>
</organism>
<evidence type="ECO:0000256" key="1">
    <source>
        <dbReference type="SAM" id="MobiDB-lite"/>
    </source>
</evidence>
<dbReference type="EMBL" id="LGRX02027045">
    <property type="protein sequence ID" value="KAK3249878.1"/>
    <property type="molecule type" value="Genomic_DNA"/>
</dbReference>
<gene>
    <name evidence="2" type="ORF">CYMTET_40716</name>
</gene>
<evidence type="ECO:0000313" key="2">
    <source>
        <dbReference type="EMBL" id="KAK3249878.1"/>
    </source>
</evidence>